<dbReference type="InterPro" id="IPR002125">
    <property type="entry name" value="CMP_dCMP_dom"/>
</dbReference>
<keyword evidence="3" id="KW-1185">Reference proteome</keyword>
<dbReference type="Gene3D" id="3.40.140.10">
    <property type="entry name" value="Cytidine Deaminase, domain 2"/>
    <property type="match status" value="1"/>
</dbReference>
<evidence type="ECO:0000313" key="2">
    <source>
        <dbReference type="EMBL" id="MFD0921814.1"/>
    </source>
</evidence>
<dbReference type="PANTHER" id="PTHR42250">
    <property type="entry name" value="ASCH DOMAIN-CONTAINING PROTEIN"/>
    <property type="match status" value="1"/>
</dbReference>
<accession>A0ABW3FVG5</accession>
<organism evidence="2 3">
    <name type="scientific">Saccharopolyspora rosea</name>
    <dbReference type="NCBI Taxonomy" id="524884"/>
    <lineage>
        <taxon>Bacteria</taxon>
        <taxon>Bacillati</taxon>
        <taxon>Actinomycetota</taxon>
        <taxon>Actinomycetes</taxon>
        <taxon>Pseudonocardiales</taxon>
        <taxon>Pseudonocardiaceae</taxon>
        <taxon>Saccharopolyspora</taxon>
    </lineage>
</organism>
<dbReference type="CDD" id="cd06552">
    <property type="entry name" value="ASCH_yqfb_like"/>
    <property type="match status" value="1"/>
</dbReference>
<dbReference type="CDD" id="cd01283">
    <property type="entry name" value="cytidine_deaminase"/>
    <property type="match status" value="1"/>
</dbReference>
<dbReference type="PROSITE" id="PS51747">
    <property type="entry name" value="CYT_DCMP_DEAMINASES_2"/>
    <property type="match status" value="1"/>
</dbReference>
<dbReference type="Pfam" id="PF00383">
    <property type="entry name" value="dCMP_cyt_deam_1"/>
    <property type="match status" value="1"/>
</dbReference>
<dbReference type="InterPro" id="IPR007374">
    <property type="entry name" value="ASCH_domain"/>
</dbReference>
<evidence type="ECO:0000259" key="1">
    <source>
        <dbReference type="PROSITE" id="PS51747"/>
    </source>
</evidence>
<dbReference type="InterPro" id="IPR016193">
    <property type="entry name" value="Cytidine_deaminase-like"/>
</dbReference>
<feature type="domain" description="CMP/dCMP-type deaminase" evidence="1">
    <location>
        <begin position="4"/>
        <end position="128"/>
    </location>
</feature>
<evidence type="ECO:0000313" key="3">
    <source>
        <dbReference type="Proteomes" id="UP001597018"/>
    </source>
</evidence>
<sequence>MLSERDWELVQHATELAAELGDDDDHSVVAAAYDADGEIVTGINAYHFTGGPCAELVLLGQAARKRVPVRLTTIVAVLERTGGVIPPCGRCRQVLFDYHADTRVVVRGKNGLESVGIAELLPFPYDWRAYEPDAPAPALHMHDAYLDAVRSGAKRTTIRVHDPVSPGPLRLVFEHADADPTTLDATATEVTSKRVRELTDEDAHLDGFADRSALLDALSFHYPGISPSTLVDVVHFDTAG</sequence>
<comment type="caution">
    <text evidence="2">The sequence shown here is derived from an EMBL/GenBank/DDBJ whole genome shotgun (WGS) entry which is preliminary data.</text>
</comment>
<dbReference type="PANTHER" id="PTHR42250:SF1">
    <property type="entry name" value="ASCH DOMAIN-CONTAINING PROTEIN"/>
    <property type="match status" value="1"/>
</dbReference>
<protein>
    <submittedName>
        <fullName evidence="2">ASCH domain-containing protein</fullName>
    </submittedName>
</protein>
<proteinExistence type="predicted"/>
<dbReference type="Proteomes" id="UP001597018">
    <property type="component" value="Unassembled WGS sequence"/>
</dbReference>
<dbReference type="InterPro" id="IPR015947">
    <property type="entry name" value="PUA-like_sf"/>
</dbReference>
<name>A0ABW3FVG5_9PSEU</name>
<dbReference type="SUPFAM" id="SSF53927">
    <property type="entry name" value="Cytidine deaminase-like"/>
    <property type="match status" value="1"/>
</dbReference>
<reference evidence="3" key="1">
    <citation type="journal article" date="2019" name="Int. J. Syst. Evol. Microbiol.">
        <title>The Global Catalogue of Microorganisms (GCM) 10K type strain sequencing project: providing services to taxonomists for standard genome sequencing and annotation.</title>
        <authorList>
            <consortium name="The Broad Institute Genomics Platform"/>
            <consortium name="The Broad Institute Genome Sequencing Center for Infectious Disease"/>
            <person name="Wu L."/>
            <person name="Ma J."/>
        </authorList>
    </citation>
    <scope>NUCLEOTIDE SEQUENCE [LARGE SCALE GENOMIC DNA]</scope>
    <source>
        <strain evidence="3">CCUG 56401</strain>
    </source>
</reference>
<dbReference type="SMART" id="SM01022">
    <property type="entry name" value="ASCH"/>
    <property type="match status" value="1"/>
</dbReference>
<gene>
    <name evidence="2" type="ORF">ACFQ16_18885</name>
</gene>
<dbReference type="EMBL" id="JBHTIW010000015">
    <property type="protein sequence ID" value="MFD0921814.1"/>
    <property type="molecule type" value="Genomic_DNA"/>
</dbReference>
<dbReference type="Pfam" id="PF04266">
    <property type="entry name" value="ASCH"/>
    <property type="match status" value="1"/>
</dbReference>
<dbReference type="RefSeq" id="WP_263250345.1">
    <property type="nucleotide sequence ID" value="NZ_BAABLT010000040.1"/>
</dbReference>
<dbReference type="SUPFAM" id="SSF88697">
    <property type="entry name" value="PUA domain-like"/>
    <property type="match status" value="1"/>
</dbReference>